<dbReference type="AlphaFoldDB" id="A0A076EPN9"/>
<comment type="similarity">
    <text evidence="1">Belongs to the NAD(P)-dependent epimerase/dehydratase family.</text>
</comment>
<sequence>MTDTASRLLITGAAGNMGEMLRPLLRKPGRTLRLFDIAAITDTDPEHEEFVQGSVTDRAAVAAAVDGVDAVLHLGGLSTEDSWENILSVNVDGTQAVFEAAVAHGVTRVIAASSNHAVGFWTHAEAGSNPLPGDVPPRPDGFYGWSKAAVEALGRLYHDRFGIDVVNLRIGSSFDRPPNYRGLASWMSPADTARLIEAALSDSAKGFHTVWGISRNTRSWWSAAEGAAIGYEPQDDAEVFADEFLADHEWSFDDPILQRVGGAFCDHPLGQRMR</sequence>
<dbReference type="InterPro" id="IPR001509">
    <property type="entry name" value="Epimerase_deHydtase"/>
</dbReference>
<dbReference type="Pfam" id="PF01370">
    <property type="entry name" value="Epimerase"/>
    <property type="match status" value="1"/>
</dbReference>
<name>A0A076EPN9_RHOOP</name>
<dbReference type="CDD" id="cd08946">
    <property type="entry name" value="SDR_e"/>
    <property type="match status" value="1"/>
</dbReference>
<keyword evidence="2" id="KW-0560">Oxidoreductase</keyword>
<evidence type="ECO:0000313" key="5">
    <source>
        <dbReference type="EMBL" id="AII05359.1"/>
    </source>
</evidence>
<dbReference type="SUPFAM" id="SSF51735">
    <property type="entry name" value="NAD(P)-binding Rossmann-fold domains"/>
    <property type="match status" value="1"/>
</dbReference>
<dbReference type="GO" id="GO:0016491">
    <property type="term" value="F:oxidoreductase activity"/>
    <property type="evidence" value="ECO:0007669"/>
    <property type="project" value="UniProtKB-KW"/>
</dbReference>
<dbReference type="EMBL" id="CP008947">
    <property type="protein sequence ID" value="AII05359.1"/>
    <property type="molecule type" value="Genomic_DNA"/>
</dbReference>
<evidence type="ECO:0000259" key="4">
    <source>
        <dbReference type="Pfam" id="PF01370"/>
    </source>
</evidence>
<feature type="domain" description="NAD-dependent epimerase/dehydratase" evidence="4">
    <location>
        <begin position="9"/>
        <end position="179"/>
    </location>
</feature>
<keyword evidence="3" id="KW-0520">NAD</keyword>
<protein>
    <submittedName>
        <fullName evidence="5">NAD-dependent dehydratase</fullName>
    </submittedName>
</protein>
<evidence type="ECO:0000256" key="1">
    <source>
        <dbReference type="ARBA" id="ARBA00007637"/>
    </source>
</evidence>
<organism evidence="5 6">
    <name type="scientific">Rhodococcus opacus</name>
    <name type="common">Nocardia opaca</name>
    <dbReference type="NCBI Taxonomy" id="37919"/>
    <lineage>
        <taxon>Bacteria</taxon>
        <taxon>Bacillati</taxon>
        <taxon>Actinomycetota</taxon>
        <taxon>Actinomycetes</taxon>
        <taxon>Mycobacteriales</taxon>
        <taxon>Nocardiaceae</taxon>
        <taxon>Rhodococcus</taxon>
    </lineage>
</organism>
<dbReference type="eggNOG" id="COG0451">
    <property type="taxonomic scope" value="Bacteria"/>
</dbReference>
<dbReference type="Gene3D" id="3.40.50.720">
    <property type="entry name" value="NAD(P)-binding Rossmann-like Domain"/>
    <property type="match status" value="1"/>
</dbReference>
<evidence type="ECO:0000256" key="2">
    <source>
        <dbReference type="ARBA" id="ARBA00023002"/>
    </source>
</evidence>
<proteinExistence type="inferred from homology"/>
<dbReference type="InterPro" id="IPR036291">
    <property type="entry name" value="NAD(P)-bd_dom_sf"/>
</dbReference>
<gene>
    <name evidence="5" type="ORF">EP51_12315</name>
</gene>
<dbReference type="PANTHER" id="PTHR43103:SF5">
    <property type="entry name" value="4-EPIMERASE, PUTATIVE (AFU_ORTHOLOGUE AFUA_7G00360)-RELATED"/>
    <property type="match status" value="1"/>
</dbReference>
<evidence type="ECO:0000256" key="3">
    <source>
        <dbReference type="ARBA" id="ARBA00023027"/>
    </source>
</evidence>
<dbReference type="RefSeq" id="WP_128639371.1">
    <property type="nucleotide sequence ID" value="NZ_CP008947.1"/>
</dbReference>
<reference evidence="5 6" key="1">
    <citation type="submission" date="2014-07" db="EMBL/GenBank/DDBJ databases">
        <title>Genome Sequence of Rhodococcus opacus Strain R7, a Biodegrader of Mono- and Polycyclic Aromatic Hydrocarbons.</title>
        <authorList>
            <person name="Di Gennaro P."/>
            <person name="Zampolli J."/>
            <person name="Presti I."/>
            <person name="Cappelletti M."/>
            <person name="D'Ursi P."/>
            <person name="Orro A."/>
            <person name="Mezzelani A."/>
            <person name="Milanesi L."/>
        </authorList>
    </citation>
    <scope>NUCLEOTIDE SEQUENCE [LARGE SCALE GENOMIC DNA]</scope>
    <source>
        <strain evidence="5 6">R7</strain>
    </source>
</reference>
<dbReference type="Proteomes" id="UP000028488">
    <property type="component" value="Chromosome"/>
</dbReference>
<dbReference type="PANTHER" id="PTHR43103">
    <property type="entry name" value="NUCLEOSIDE-DIPHOSPHATE-SUGAR EPIMERASE"/>
    <property type="match status" value="1"/>
</dbReference>
<evidence type="ECO:0000313" key="6">
    <source>
        <dbReference type="Proteomes" id="UP000028488"/>
    </source>
</evidence>
<accession>A0A076EPN9</accession>